<feature type="transmembrane region" description="Helical" evidence="1">
    <location>
        <begin position="7"/>
        <end position="24"/>
    </location>
</feature>
<organism evidence="2 3">
    <name type="scientific">Limnothrix redekei LRLZ20PSL1</name>
    <dbReference type="NCBI Taxonomy" id="3112953"/>
    <lineage>
        <taxon>Bacteria</taxon>
        <taxon>Bacillati</taxon>
        <taxon>Cyanobacteriota</taxon>
        <taxon>Cyanophyceae</taxon>
        <taxon>Pseudanabaenales</taxon>
        <taxon>Pseudanabaenaceae</taxon>
        <taxon>Limnothrix</taxon>
    </lineage>
</organism>
<evidence type="ECO:0000313" key="3">
    <source>
        <dbReference type="Proteomes" id="UP001604335"/>
    </source>
</evidence>
<keyword evidence="3" id="KW-1185">Reference proteome</keyword>
<dbReference type="EMBL" id="JAZAQF010000028">
    <property type="protein sequence ID" value="MFG3817084.1"/>
    <property type="molecule type" value="Genomic_DNA"/>
</dbReference>
<comment type="caution">
    <text evidence="2">The sequence shown here is derived from an EMBL/GenBank/DDBJ whole genome shotgun (WGS) entry which is preliminary data.</text>
</comment>
<gene>
    <name evidence="2" type="ORF">VPK24_05505</name>
</gene>
<reference evidence="3" key="1">
    <citation type="journal article" date="2024" name="Algal Res.">
        <title>Biochemical, toxicological and genomic investigation of a high-biomass producing Limnothrix strain isolated from Italian shallow drinking water reservoir.</title>
        <authorList>
            <person name="Simonazzi M."/>
            <person name="Shishido T.K."/>
            <person name="Delbaje E."/>
            <person name="Wahlsten M."/>
            <person name="Fewer D.P."/>
            <person name="Sivonen K."/>
            <person name="Pezzolesi L."/>
            <person name="Pistocchi R."/>
        </authorList>
    </citation>
    <scope>NUCLEOTIDE SEQUENCE [LARGE SCALE GENOMIC DNA]</scope>
    <source>
        <strain evidence="3">LRLZ20PSL1</strain>
    </source>
</reference>
<keyword evidence="1" id="KW-0812">Transmembrane</keyword>
<accession>A0ABW7C7D1</accession>
<keyword evidence="1" id="KW-0472">Membrane</keyword>
<dbReference type="RefSeq" id="WP_099532734.1">
    <property type="nucleotide sequence ID" value="NZ_JAZAQF010000028.1"/>
</dbReference>
<sequence>MAQLATLVIFGAYIFFGVKFWNGFQRTNFTQNRIFLTLLWPVLLINGSYRKNFQKALKG</sequence>
<keyword evidence="1" id="KW-1133">Transmembrane helix</keyword>
<evidence type="ECO:0000313" key="2">
    <source>
        <dbReference type="EMBL" id="MFG3817084.1"/>
    </source>
</evidence>
<name>A0ABW7C7D1_9CYAN</name>
<dbReference type="Proteomes" id="UP001604335">
    <property type="component" value="Unassembled WGS sequence"/>
</dbReference>
<evidence type="ECO:0000256" key="1">
    <source>
        <dbReference type="SAM" id="Phobius"/>
    </source>
</evidence>
<protein>
    <submittedName>
        <fullName evidence="2">Uncharacterized protein</fullName>
    </submittedName>
</protein>
<proteinExistence type="predicted"/>